<dbReference type="EMBL" id="FPHD01000037">
    <property type="protein sequence ID" value="SFV56261.1"/>
    <property type="molecule type" value="Genomic_DNA"/>
</dbReference>
<dbReference type="Gene3D" id="1.10.357.10">
    <property type="entry name" value="Tetracycline Repressor, domain 2"/>
    <property type="match status" value="1"/>
</dbReference>
<dbReference type="AlphaFoldDB" id="A0A1W1BS27"/>
<dbReference type="SUPFAM" id="SSF46689">
    <property type="entry name" value="Homeodomain-like"/>
    <property type="match status" value="1"/>
</dbReference>
<dbReference type="PANTHER" id="PTHR47506:SF3">
    <property type="entry name" value="HTH-TYPE TRANSCRIPTIONAL REGULATOR LMRA"/>
    <property type="match status" value="1"/>
</dbReference>
<reference evidence="5" key="1">
    <citation type="submission" date="2016-10" db="EMBL/GenBank/DDBJ databases">
        <authorList>
            <person name="de Groot N.N."/>
        </authorList>
    </citation>
    <scope>NUCLEOTIDE SEQUENCE</scope>
</reference>
<dbReference type="InterPro" id="IPR001647">
    <property type="entry name" value="HTH_TetR"/>
</dbReference>
<sequence length="195" mass="22270">MAKRQPSREKLLDITFDEVYIHGYTATSVDTILKKAGIPKGSMYHYFKGKKELVLAMVQERLFPKMELFFDFDRKEGTTVTDALRGTFAGMSRNKPLITYGCPLYRLMVELSPVDETFDALLSTRVVQMKDNLALLLQKGIEDGEFKEAFPVKEFAAYILESTWGVLSLSPSLSSSKHFIKNSKFILETLDNYRN</sequence>
<keyword evidence="2" id="KW-0238">DNA-binding</keyword>
<dbReference type="GO" id="GO:0003677">
    <property type="term" value="F:DNA binding"/>
    <property type="evidence" value="ECO:0007669"/>
    <property type="project" value="UniProtKB-KW"/>
</dbReference>
<dbReference type="SUPFAM" id="SSF48498">
    <property type="entry name" value="Tetracyclin repressor-like, C-terminal domain"/>
    <property type="match status" value="1"/>
</dbReference>
<evidence type="ECO:0000313" key="5">
    <source>
        <dbReference type="EMBL" id="SFV56261.1"/>
    </source>
</evidence>
<evidence type="ECO:0000256" key="3">
    <source>
        <dbReference type="ARBA" id="ARBA00023163"/>
    </source>
</evidence>
<dbReference type="InterPro" id="IPR011075">
    <property type="entry name" value="TetR_C"/>
</dbReference>
<keyword evidence="1" id="KW-0805">Transcription regulation</keyword>
<dbReference type="PROSITE" id="PS50977">
    <property type="entry name" value="HTH_TETR_2"/>
    <property type="match status" value="1"/>
</dbReference>
<name>A0A1W1BS27_9ZZZZ</name>
<protein>
    <submittedName>
        <fullName evidence="5">Transcriptional regulator, TetR family</fullName>
    </submittedName>
</protein>
<dbReference type="InterPro" id="IPR036271">
    <property type="entry name" value="Tet_transcr_reg_TetR-rel_C_sf"/>
</dbReference>
<feature type="domain" description="HTH tetR-type" evidence="4">
    <location>
        <begin position="5"/>
        <end position="65"/>
    </location>
</feature>
<dbReference type="Pfam" id="PF00440">
    <property type="entry name" value="TetR_N"/>
    <property type="match status" value="1"/>
</dbReference>
<dbReference type="PANTHER" id="PTHR47506">
    <property type="entry name" value="TRANSCRIPTIONAL REGULATORY PROTEIN"/>
    <property type="match status" value="1"/>
</dbReference>
<accession>A0A1W1BS27</accession>
<evidence type="ECO:0000256" key="1">
    <source>
        <dbReference type="ARBA" id="ARBA00023015"/>
    </source>
</evidence>
<dbReference type="Pfam" id="PF16925">
    <property type="entry name" value="TetR_C_13"/>
    <property type="match status" value="1"/>
</dbReference>
<dbReference type="InterPro" id="IPR009057">
    <property type="entry name" value="Homeodomain-like_sf"/>
</dbReference>
<keyword evidence="3" id="KW-0804">Transcription</keyword>
<gene>
    <name evidence="5" type="ORF">MNB_SV-8-1163</name>
</gene>
<evidence type="ECO:0000259" key="4">
    <source>
        <dbReference type="PROSITE" id="PS50977"/>
    </source>
</evidence>
<proteinExistence type="predicted"/>
<organism evidence="5">
    <name type="scientific">hydrothermal vent metagenome</name>
    <dbReference type="NCBI Taxonomy" id="652676"/>
    <lineage>
        <taxon>unclassified sequences</taxon>
        <taxon>metagenomes</taxon>
        <taxon>ecological metagenomes</taxon>
    </lineage>
</organism>
<evidence type="ECO:0000256" key="2">
    <source>
        <dbReference type="ARBA" id="ARBA00023125"/>
    </source>
</evidence>